<feature type="domain" description="EF-hand" evidence="2">
    <location>
        <begin position="45"/>
        <end position="80"/>
    </location>
</feature>
<evidence type="ECO:0000259" key="2">
    <source>
        <dbReference type="PROSITE" id="PS50222"/>
    </source>
</evidence>
<dbReference type="Pfam" id="PF13202">
    <property type="entry name" value="EF-hand_5"/>
    <property type="match status" value="1"/>
</dbReference>
<evidence type="ECO:0000313" key="3">
    <source>
        <dbReference type="EMBL" id="QBQ55329.1"/>
    </source>
</evidence>
<dbReference type="AlphaFoldDB" id="A0A4P7C128"/>
<accession>A0A4P7C128</accession>
<reference evidence="3 4" key="1">
    <citation type="submission" date="2019-03" db="EMBL/GenBank/DDBJ databases">
        <title>The genome sequence of Nitrosococcus wardiae strain D1FHST reveals the archetypal metabolic capacity of ammonia-oxidizing Gammaproteobacteria.</title>
        <authorList>
            <person name="Wang L."/>
            <person name="Lim C.K."/>
            <person name="Hanson T.E."/>
            <person name="Dang H."/>
            <person name="Klotz M.G."/>
        </authorList>
    </citation>
    <scope>NUCLEOTIDE SEQUENCE [LARGE SCALE GENOMIC DNA]</scope>
    <source>
        <strain evidence="3 4">D1FHS</strain>
    </source>
</reference>
<feature type="domain" description="EF-hand" evidence="2">
    <location>
        <begin position="82"/>
        <end position="104"/>
    </location>
</feature>
<evidence type="ECO:0000313" key="4">
    <source>
        <dbReference type="Proteomes" id="UP000294325"/>
    </source>
</evidence>
<proteinExistence type="predicted"/>
<dbReference type="PROSITE" id="PS50222">
    <property type="entry name" value="EF_HAND_2"/>
    <property type="match status" value="2"/>
</dbReference>
<dbReference type="SUPFAM" id="SSF47473">
    <property type="entry name" value="EF-hand"/>
    <property type="match status" value="1"/>
</dbReference>
<dbReference type="GO" id="GO:0005509">
    <property type="term" value="F:calcium ion binding"/>
    <property type="evidence" value="ECO:0007669"/>
    <property type="project" value="InterPro"/>
</dbReference>
<dbReference type="Gene3D" id="1.10.238.10">
    <property type="entry name" value="EF-hand"/>
    <property type="match status" value="1"/>
</dbReference>
<keyword evidence="4" id="KW-1185">Reference proteome</keyword>
<dbReference type="SMART" id="SM00054">
    <property type="entry name" value="EFh"/>
    <property type="match status" value="2"/>
</dbReference>
<name>A0A4P7C128_9GAMM</name>
<evidence type="ECO:0000256" key="1">
    <source>
        <dbReference type="SAM" id="MobiDB-lite"/>
    </source>
</evidence>
<dbReference type="KEGG" id="nwr:E3U44_13025"/>
<feature type="region of interest" description="Disordered" evidence="1">
    <location>
        <begin position="58"/>
        <end position="86"/>
    </location>
</feature>
<dbReference type="RefSeq" id="WP_134358590.1">
    <property type="nucleotide sequence ID" value="NZ_CP038033.1"/>
</dbReference>
<dbReference type="Proteomes" id="UP000294325">
    <property type="component" value="Chromosome"/>
</dbReference>
<sequence>MLAKYKVMSSSLLLGGVFSLVLIPAFAQTVIPHRIIGGKEGGATEKQEMHKNLFQKLDKDGNGKLSKDEFEEAKKEKFKRKDKDDDGFVTQEEWQAAAKELMKKDKK</sequence>
<gene>
    <name evidence="3" type="ORF">E3U44_13025</name>
</gene>
<dbReference type="Pfam" id="PF00036">
    <property type="entry name" value="EF-hand_1"/>
    <property type="match status" value="1"/>
</dbReference>
<organism evidence="3 4">
    <name type="scientific">Nitrosococcus wardiae</name>
    <dbReference type="NCBI Taxonomy" id="1814290"/>
    <lineage>
        <taxon>Bacteria</taxon>
        <taxon>Pseudomonadati</taxon>
        <taxon>Pseudomonadota</taxon>
        <taxon>Gammaproteobacteria</taxon>
        <taxon>Chromatiales</taxon>
        <taxon>Chromatiaceae</taxon>
        <taxon>Nitrosococcus</taxon>
    </lineage>
</organism>
<dbReference type="InterPro" id="IPR002048">
    <property type="entry name" value="EF_hand_dom"/>
</dbReference>
<dbReference type="OrthoDB" id="9897734at2"/>
<dbReference type="InterPro" id="IPR011992">
    <property type="entry name" value="EF-hand-dom_pair"/>
</dbReference>
<dbReference type="InterPro" id="IPR018247">
    <property type="entry name" value="EF_Hand_1_Ca_BS"/>
</dbReference>
<dbReference type="EMBL" id="CP038033">
    <property type="protein sequence ID" value="QBQ55329.1"/>
    <property type="molecule type" value="Genomic_DNA"/>
</dbReference>
<protein>
    <submittedName>
        <fullName evidence="3">EF-hand domain-containing protein</fullName>
    </submittedName>
</protein>
<dbReference type="PROSITE" id="PS00018">
    <property type="entry name" value="EF_HAND_1"/>
    <property type="match status" value="2"/>
</dbReference>